<protein>
    <submittedName>
        <fullName evidence="4">ATP-binding cassette domain-containing protein</fullName>
    </submittedName>
</protein>
<dbReference type="InterPro" id="IPR027417">
    <property type="entry name" value="P-loop_NTPase"/>
</dbReference>
<comment type="caution">
    <text evidence="4">The sequence shown here is derived from an EMBL/GenBank/DDBJ whole genome shotgun (WGS) entry which is preliminary data.</text>
</comment>
<sequence>MELTVDHLGLAIAGKNVLQDVSFRWQQGQVLGLVGRNGVGKTTLMRTLTDQYRAQQGGVFLGDAALCHHPALRQQLLYIDPVNLFFKHNTLAQISRYFAETYEQFDAGRFARLAADHDLPMGKQYGELSKGYQALVVMALDLASNVPFVCLDEPFDGLDLFIREAIVKNVIAAVANEDRSFLIASHDLRELDGLADRVLFLRNGTISHDYDLESLREKAVKLQLVFKDAEIPQVVRVHGQILNVRGRVLEVLFKDYDPVVEAAVKAAEPVLAAPLPLELSDLFRSEYQDNEGERVHG</sequence>
<dbReference type="PANTHER" id="PTHR43158:SF10">
    <property type="entry name" value="ABC TRANSPORTER ATP-BINDING PROTEIN YTRB"/>
    <property type="match status" value="1"/>
</dbReference>
<evidence type="ECO:0000256" key="1">
    <source>
        <dbReference type="ARBA" id="ARBA00022741"/>
    </source>
</evidence>
<keyword evidence="2 4" id="KW-0067">ATP-binding</keyword>
<dbReference type="SMART" id="SM00382">
    <property type="entry name" value="AAA"/>
    <property type="match status" value="1"/>
</dbReference>
<feature type="domain" description="ABC transporter" evidence="3">
    <location>
        <begin position="3"/>
        <end position="228"/>
    </location>
</feature>
<accession>A0ABW4CDL0</accession>
<keyword evidence="1" id="KW-0547">Nucleotide-binding</keyword>
<keyword evidence="5" id="KW-1185">Reference proteome</keyword>
<gene>
    <name evidence="4" type="ORF">ACFQ4P_01275</name>
</gene>
<reference evidence="5" key="1">
    <citation type="journal article" date="2019" name="Int. J. Syst. Evol. Microbiol.">
        <title>The Global Catalogue of Microorganisms (GCM) 10K type strain sequencing project: providing services to taxonomists for standard genome sequencing and annotation.</title>
        <authorList>
            <consortium name="The Broad Institute Genomics Platform"/>
            <consortium name="The Broad Institute Genome Sequencing Center for Infectious Disease"/>
            <person name="Wu L."/>
            <person name="Ma J."/>
        </authorList>
    </citation>
    <scope>NUCLEOTIDE SEQUENCE [LARGE SCALE GENOMIC DNA]</scope>
    <source>
        <strain evidence="5">CCM 8980</strain>
    </source>
</reference>
<evidence type="ECO:0000259" key="3">
    <source>
        <dbReference type="PROSITE" id="PS50893"/>
    </source>
</evidence>
<dbReference type="PROSITE" id="PS50893">
    <property type="entry name" value="ABC_TRANSPORTER_2"/>
    <property type="match status" value="1"/>
</dbReference>
<dbReference type="EMBL" id="JBHTOC010000001">
    <property type="protein sequence ID" value="MFD1428879.1"/>
    <property type="molecule type" value="Genomic_DNA"/>
</dbReference>
<evidence type="ECO:0000256" key="2">
    <source>
        <dbReference type="ARBA" id="ARBA00022840"/>
    </source>
</evidence>
<dbReference type="InterPro" id="IPR003439">
    <property type="entry name" value="ABC_transporter-like_ATP-bd"/>
</dbReference>
<organism evidence="4 5">
    <name type="scientific">Lacticaseibacillus mingshuiensis</name>
    <dbReference type="NCBI Taxonomy" id="2799574"/>
    <lineage>
        <taxon>Bacteria</taxon>
        <taxon>Bacillati</taxon>
        <taxon>Bacillota</taxon>
        <taxon>Bacilli</taxon>
        <taxon>Lactobacillales</taxon>
        <taxon>Lactobacillaceae</taxon>
        <taxon>Lacticaseibacillus</taxon>
    </lineage>
</organism>
<dbReference type="GO" id="GO:0005524">
    <property type="term" value="F:ATP binding"/>
    <property type="evidence" value="ECO:0007669"/>
    <property type="project" value="UniProtKB-KW"/>
</dbReference>
<dbReference type="RefSeq" id="WP_203625964.1">
    <property type="nucleotide sequence ID" value="NZ_BOLQ01000001.1"/>
</dbReference>
<dbReference type="PANTHER" id="PTHR43158">
    <property type="entry name" value="SKFA PEPTIDE EXPORT ATP-BINDING PROTEIN SKFE"/>
    <property type="match status" value="1"/>
</dbReference>
<dbReference type="Proteomes" id="UP001597196">
    <property type="component" value="Unassembled WGS sequence"/>
</dbReference>
<evidence type="ECO:0000313" key="5">
    <source>
        <dbReference type="Proteomes" id="UP001597196"/>
    </source>
</evidence>
<dbReference type="InterPro" id="IPR003593">
    <property type="entry name" value="AAA+_ATPase"/>
</dbReference>
<proteinExistence type="predicted"/>
<dbReference type="Gene3D" id="3.40.50.300">
    <property type="entry name" value="P-loop containing nucleotide triphosphate hydrolases"/>
    <property type="match status" value="1"/>
</dbReference>
<dbReference type="SUPFAM" id="SSF52540">
    <property type="entry name" value="P-loop containing nucleoside triphosphate hydrolases"/>
    <property type="match status" value="1"/>
</dbReference>
<dbReference type="Pfam" id="PF00005">
    <property type="entry name" value="ABC_tran"/>
    <property type="match status" value="1"/>
</dbReference>
<name>A0ABW4CDL0_9LACO</name>
<evidence type="ECO:0000313" key="4">
    <source>
        <dbReference type="EMBL" id="MFD1428879.1"/>
    </source>
</evidence>